<dbReference type="InterPro" id="IPR051058">
    <property type="entry name" value="GDSL_Est/Lipase"/>
</dbReference>
<dbReference type="RefSeq" id="WP_201166154.1">
    <property type="nucleotide sequence ID" value="NZ_JAEPWM010000001.1"/>
</dbReference>
<dbReference type="AlphaFoldDB" id="A0A934WJL3"/>
<dbReference type="SUPFAM" id="SSF52266">
    <property type="entry name" value="SGNH hydrolase"/>
    <property type="match status" value="1"/>
</dbReference>
<dbReference type="CDD" id="cd01846">
    <property type="entry name" value="fatty_acyltransferase_like"/>
    <property type="match status" value="1"/>
</dbReference>
<dbReference type="InterPro" id="IPR036514">
    <property type="entry name" value="SGNH_hydro_sf"/>
</dbReference>
<evidence type="ECO:0000256" key="1">
    <source>
        <dbReference type="ARBA" id="ARBA00022801"/>
    </source>
</evidence>
<dbReference type="Pfam" id="PF00657">
    <property type="entry name" value="Lipase_GDSL"/>
    <property type="match status" value="1"/>
</dbReference>
<organism evidence="2 3">
    <name type="scientific">Ramlibacter ginsenosidimutans</name>
    <dbReference type="NCBI Taxonomy" id="502333"/>
    <lineage>
        <taxon>Bacteria</taxon>
        <taxon>Pseudomonadati</taxon>
        <taxon>Pseudomonadota</taxon>
        <taxon>Betaproteobacteria</taxon>
        <taxon>Burkholderiales</taxon>
        <taxon>Comamonadaceae</taxon>
        <taxon>Ramlibacter</taxon>
    </lineage>
</organism>
<protein>
    <submittedName>
        <fullName evidence="2">SGNH/GDSL hydrolase family protein</fullName>
    </submittedName>
</protein>
<dbReference type="EMBL" id="JAEPWM010000001">
    <property type="protein sequence ID" value="MBK6004774.1"/>
    <property type="molecule type" value="Genomic_DNA"/>
</dbReference>
<sequence length="334" mass="34468">MLCVRILPRLARLIAVSIVFALQCGLAVAGAGIDRLVTFGTSLSDSGNAFVFLSDPANQGCGVPLSVPPYDTLDDLVVPDGPYARGGHHFTDGATWVEGLANHLGLQGNARPALRAAPASQASNYAVGGARAVSYPCRFNLPEQLAAYLAAHPQTAANTLVVIEMGGNDVRDALVAAALGGNPAPYIQNALASLANTVAALYASGARKFLLVNVPDLAKAPSVRMLAQQVPAASAAATQLSLAFDAGLANVVQYAQGLGGTDVRVLDLFALLDEVIASPGSYGFTNTTDPCVTPNVPPFRCARPGQYVFWDGVHPTSAMHAIVAQRAITVISAP</sequence>
<dbReference type="PANTHER" id="PTHR45648">
    <property type="entry name" value="GDSL LIPASE/ACYLHYDROLASE FAMILY PROTEIN (AFU_ORTHOLOGUE AFUA_4G14700)"/>
    <property type="match status" value="1"/>
</dbReference>
<dbReference type="Proteomes" id="UP000630528">
    <property type="component" value="Unassembled WGS sequence"/>
</dbReference>
<keyword evidence="3" id="KW-1185">Reference proteome</keyword>
<name>A0A934WJL3_9BURK</name>
<evidence type="ECO:0000313" key="2">
    <source>
        <dbReference type="EMBL" id="MBK6004774.1"/>
    </source>
</evidence>
<reference evidence="2" key="2">
    <citation type="submission" date="2021-01" db="EMBL/GenBank/DDBJ databases">
        <authorList>
            <person name="Kang M."/>
        </authorList>
    </citation>
    <scope>NUCLEOTIDE SEQUENCE</scope>
    <source>
        <strain evidence="2">KACC 17527</strain>
    </source>
</reference>
<keyword evidence="1 2" id="KW-0378">Hydrolase</keyword>
<accession>A0A934WJL3</accession>
<proteinExistence type="predicted"/>
<dbReference type="PANTHER" id="PTHR45648:SF22">
    <property type="entry name" value="GDSL LIPASE_ACYLHYDROLASE FAMILY PROTEIN (AFU_ORTHOLOGUE AFUA_4G14700)"/>
    <property type="match status" value="1"/>
</dbReference>
<dbReference type="InterPro" id="IPR001087">
    <property type="entry name" value="GDSL"/>
</dbReference>
<gene>
    <name evidence="2" type="ORF">JJB11_01610</name>
</gene>
<comment type="caution">
    <text evidence="2">The sequence shown here is derived from an EMBL/GenBank/DDBJ whole genome shotgun (WGS) entry which is preliminary data.</text>
</comment>
<evidence type="ECO:0000313" key="3">
    <source>
        <dbReference type="Proteomes" id="UP000630528"/>
    </source>
</evidence>
<reference evidence="2" key="1">
    <citation type="journal article" date="2012" name="J. Microbiol. Biotechnol.">
        <title>Ramlibacter ginsenosidimutans sp. nov., with ginsenoside-converting activity.</title>
        <authorList>
            <person name="Wang L."/>
            <person name="An D.S."/>
            <person name="Kim S.G."/>
            <person name="Jin F.X."/>
            <person name="Kim S.C."/>
            <person name="Lee S.T."/>
            <person name="Im W.T."/>
        </authorList>
    </citation>
    <scope>NUCLEOTIDE SEQUENCE</scope>
    <source>
        <strain evidence="2">KACC 17527</strain>
    </source>
</reference>
<dbReference type="GO" id="GO:0016788">
    <property type="term" value="F:hydrolase activity, acting on ester bonds"/>
    <property type="evidence" value="ECO:0007669"/>
    <property type="project" value="InterPro"/>
</dbReference>
<dbReference type="Gene3D" id="3.40.50.1110">
    <property type="entry name" value="SGNH hydrolase"/>
    <property type="match status" value="1"/>
</dbReference>